<dbReference type="OrthoDB" id="9795056at2"/>
<dbReference type="AlphaFoldDB" id="A0A512MHG9"/>
<accession>A0A512MHG9</accession>
<proteinExistence type="predicted"/>
<dbReference type="PANTHER" id="PTHR30565:SF9">
    <property type="entry name" value="PROTEIN YCIF"/>
    <property type="match status" value="1"/>
</dbReference>
<dbReference type="CDD" id="cd07909">
    <property type="entry name" value="YciF"/>
    <property type="match status" value="1"/>
</dbReference>
<dbReference type="InterPro" id="IPR009078">
    <property type="entry name" value="Ferritin-like_SF"/>
</dbReference>
<sequence>MKLNTLLDLLHHELKDLHSAEKQLVQALPKMAKAATNEDLKQGFLDHLEETKVHVDRLEEIGRAQDLALGGHKCKAMEGLIKEGAELISEDAVPEVKDAGLIGAAQRVEHYEIAGYGTAAALAARLGLNDVVPLLEATLAEEKATDAKLTELAESSVNEAAAAV</sequence>
<dbReference type="Pfam" id="PF05974">
    <property type="entry name" value="DUF892"/>
    <property type="match status" value="1"/>
</dbReference>
<keyword evidence="2" id="KW-1185">Reference proteome</keyword>
<dbReference type="RefSeq" id="WP_146855818.1">
    <property type="nucleotide sequence ID" value="NZ_BKAG01000075.1"/>
</dbReference>
<comment type="caution">
    <text evidence="1">The sequence shown here is derived from an EMBL/GenBank/DDBJ whole genome shotgun (WGS) entry which is preliminary data.</text>
</comment>
<dbReference type="InterPro" id="IPR047114">
    <property type="entry name" value="YciF"/>
</dbReference>
<name>A0A512MHG9_9BACT</name>
<protein>
    <submittedName>
        <fullName evidence="1">Uncharacterized protein</fullName>
    </submittedName>
</protein>
<evidence type="ECO:0000313" key="2">
    <source>
        <dbReference type="Proteomes" id="UP000321577"/>
    </source>
</evidence>
<organism evidence="1 2">
    <name type="scientific">Brevifollis gellanilyticus</name>
    <dbReference type="NCBI Taxonomy" id="748831"/>
    <lineage>
        <taxon>Bacteria</taxon>
        <taxon>Pseudomonadati</taxon>
        <taxon>Verrucomicrobiota</taxon>
        <taxon>Verrucomicrobiia</taxon>
        <taxon>Verrucomicrobiales</taxon>
        <taxon>Verrucomicrobiaceae</taxon>
    </lineage>
</organism>
<gene>
    <name evidence="1" type="ORF">BGE01nite_54760</name>
</gene>
<dbReference type="InterPro" id="IPR010287">
    <property type="entry name" value="DUF892_YciF-like"/>
</dbReference>
<dbReference type="InterPro" id="IPR012347">
    <property type="entry name" value="Ferritin-like"/>
</dbReference>
<dbReference type="EMBL" id="BKAG01000075">
    <property type="protein sequence ID" value="GEP46185.1"/>
    <property type="molecule type" value="Genomic_DNA"/>
</dbReference>
<dbReference type="Gene3D" id="1.20.1260.10">
    <property type="match status" value="1"/>
</dbReference>
<dbReference type="Proteomes" id="UP000321577">
    <property type="component" value="Unassembled WGS sequence"/>
</dbReference>
<dbReference type="SUPFAM" id="SSF47240">
    <property type="entry name" value="Ferritin-like"/>
    <property type="match status" value="1"/>
</dbReference>
<dbReference type="PANTHER" id="PTHR30565">
    <property type="entry name" value="PROTEIN YCIF"/>
    <property type="match status" value="1"/>
</dbReference>
<reference evidence="1 2" key="1">
    <citation type="submission" date="2019-07" db="EMBL/GenBank/DDBJ databases">
        <title>Whole genome shotgun sequence of Brevifollis gellanilyticus NBRC 108608.</title>
        <authorList>
            <person name="Hosoyama A."/>
            <person name="Uohara A."/>
            <person name="Ohji S."/>
            <person name="Ichikawa N."/>
        </authorList>
    </citation>
    <scope>NUCLEOTIDE SEQUENCE [LARGE SCALE GENOMIC DNA]</scope>
    <source>
        <strain evidence="1 2">NBRC 108608</strain>
    </source>
</reference>
<evidence type="ECO:0000313" key="1">
    <source>
        <dbReference type="EMBL" id="GEP46185.1"/>
    </source>
</evidence>